<accession>A0A150IHD8</accession>
<dbReference type="Pfam" id="PF07556">
    <property type="entry name" value="DUF1538"/>
    <property type="match status" value="1"/>
</dbReference>
<dbReference type="InterPro" id="IPR011435">
    <property type="entry name" value="UmpAB"/>
</dbReference>
<dbReference type="Proteomes" id="UP000092401">
    <property type="component" value="Unassembled WGS sequence"/>
</dbReference>
<feature type="transmembrane region" description="Helical" evidence="1">
    <location>
        <begin position="123"/>
        <end position="141"/>
    </location>
</feature>
<feature type="transmembrane region" description="Helical" evidence="1">
    <location>
        <begin position="178"/>
        <end position="199"/>
    </location>
</feature>
<dbReference type="EMBL" id="LNGE01000067">
    <property type="protein sequence ID" value="KYC44421.1"/>
    <property type="molecule type" value="Genomic_DNA"/>
</dbReference>
<dbReference type="PATRIC" id="fig|1706438.3.peg.857"/>
<comment type="caution">
    <text evidence="4">The sequence shown here is derived from an EMBL/GenBank/DDBJ whole genome shotgun (WGS) entry which is preliminary data.</text>
</comment>
<reference evidence="5 6" key="1">
    <citation type="journal article" date="2016" name="ISME J.">
        <title>Chasing the elusive Euryarchaeota class WSA2: genomes reveal a uniquely fastidious methyl-reducing methanogen.</title>
        <authorList>
            <person name="Nobu M.K."/>
            <person name="Narihiro T."/>
            <person name="Kuroda K."/>
            <person name="Mei R."/>
            <person name="Liu W.T."/>
        </authorList>
    </citation>
    <scope>NUCLEOTIDE SEQUENCE [LARGE SCALE GENOMIC DNA]</scope>
    <source>
        <strain evidence="2">B03fssc0709_Meth_Bin005</strain>
        <strain evidence="3">B15fssc0709_Meth_Bin003</strain>
        <strain evidence="4">BMIXfssc0709_Meth_Bin006</strain>
    </source>
</reference>
<protein>
    <recommendedName>
        <fullName evidence="8">DUF1538 domain-containing protein</fullName>
    </recommendedName>
</protein>
<evidence type="ECO:0000313" key="3">
    <source>
        <dbReference type="EMBL" id="KYC47523.1"/>
    </source>
</evidence>
<evidence type="ECO:0000313" key="2">
    <source>
        <dbReference type="EMBL" id="KYC44421.1"/>
    </source>
</evidence>
<feature type="transmembrane region" description="Helical" evidence="1">
    <location>
        <begin position="82"/>
        <end position="102"/>
    </location>
</feature>
<keyword evidence="1" id="KW-1133">Transmembrane helix</keyword>
<keyword evidence="1" id="KW-0812">Transmembrane</keyword>
<evidence type="ECO:0000313" key="6">
    <source>
        <dbReference type="Proteomes" id="UP000092401"/>
    </source>
</evidence>
<evidence type="ECO:0000313" key="7">
    <source>
        <dbReference type="Proteomes" id="UP000092403"/>
    </source>
</evidence>
<feature type="transmembrane region" description="Helical" evidence="1">
    <location>
        <begin position="147"/>
        <end position="166"/>
    </location>
</feature>
<gene>
    <name evidence="2" type="ORF">APG10_01734</name>
    <name evidence="3" type="ORF">APG11_01124</name>
    <name evidence="4" type="ORF">APG12_00852</name>
</gene>
<evidence type="ECO:0000256" key="1">
    <source>
        <dbReference type="SAM" id="Phobius"/>
    </source>
</evidence>
<sequence length="242" mass="26727">MNSILGDLFKTIYEVIILLLPLSIFFMLFQKFYLHLPKIYIENLIKGIFLTFLGMVLFFEGVEIGFLPAGRTIGEYFGGLDYNWILIPLGFSMGFLTTYAEPAVMILCNQIEKFSNGFIQGKIIKYILSFSVAFFVSLGMVKLVYGLNLLLIIIVGYSIVLLLTLFSDKEYIAIAFDSGGVVTGPMAVTFLMAMALGAASTMEGRNPLIDGFGLISLIALAPIIPVMAFGLIIRYKGGIKDE</sequence>
<accession>A0A150IRB3</accession>
<feature type="transmembrane region" description="Helical" evidence="1">
    <location>
        <begin position="44"/>
        <end position="62"/>
    </location>
</feature>
<accession>A0A150IZK5</accession>
<evidence type="ECO:0000313" key="4">
    <source>
        <dbReference type="EMBL" id="KYC50423.1"/>
    </source>
</evidence>
<proteinExistence type="predicted"/>
<keyword evidence="1" id="KW-0472">Membrane</keyword>
<dbReference type="Proteomes" id="UP000091929">
    <property type="component" value="Unassembled WGS sequence"/>
</dbReference>
<feature type="transmembrane region" description="Helical" evidence="1">
    <location>
        <begin position="211"/>
        <end position="233"/>
    </location>
</feature>
<dbReference type="EMBL" id="LNGF01000022">
    <property type="protein sequence ID" value="KYC47523.1"/>
    <property type="molecule type" value="Genomic_DNA"/>
</dbReference>
<name>A0A150IZK5_9EURY</name>
<evidence type="ECO:0008006" key="8">
    <source>
        <dbReference type="Google" id="ProtNLM"/>
    </source>
</evidence>
<dbReference type="Proteomes" id="UP000092403">
    <property type="component" value="Unassembled WGS sequence"/>
</dbReference>
<dbReference type="PATRIC" id="fig|1706436.3.peg.1753"/>
<dbReference type="PATRIC" id="fig|1706437.3.peg.1134"/>
<evidence type="ECO:0000313" key="5">
    <source>
        <dbReference type="Proteomes" id="UP000091929"/>
    </source>
</evidence>
<organism evidence="4 7">
    <name type="scientific">Candidatus Methanofastidiosum methylothiophilum</name>
    <dbReference type="NCBI Taxonomy" id="1705564"/>
    <lineage>
        <taxon>Archaea</taxon>
        <taxon>Methanobacteriati</taxon>
        <taxon>Methanobacteriota</taxon>
        <taxon>Stenosarchaea group</taxon>
        <taxon>Candidatus Methanofastidiosia</taxon>
        <taxon>Candidatus Methanofastidiosales</taxon>
        <taxon>Candidatus Methanofastidiosaceae</taxon>
        <taxon>Candidatus Methanofastidiosum</taxon>
    </lineage>
</organism>
<dbReference type="AlphaFoldDB" id="A0A150IZK5"/>
<feature type="transmembrane region" description="Helical" evidence="1">
    <location>
        <begin position="12"/>
        <end position="32"/>
    </location>
</feature>
<dbReference type="EMBL" id="LNJC01000014">
    <property type="protein sequence ID" value="KYC50423.1"/>
    <property type="molecule type" value="Genomic_DNA"/>
</dbReference>